<dbReference type="EMBL" id="ACDS02000078">
    <property type="protein sequence ID" value="KMV75913.1"/>
    <property type="molecule type" value="Genomic_DNA"/>
</dbReference>
<feature type="domain" description="Helicase C-terminal" evidence="2">
    <location>
        <begin position="26"/>
        <end position="208"/>
    </location>
</feature>
<dbReference type="InterPro" id="IPR050742">
    <property type="entry name" value="Helicase_Restrict-Modif_Enz"/>
</dbReference>
<dbReference type="AlphaFoldDB" id="A0A0K9CN56"/>
<dbReference type="PROSITE" id="PS51194">
    <property type="entry name" value="HELICASE_CTER"/>
    <property type="match status" value="1"/>
</dbReference>
<comment type="caution">
    <text evidence="3">The sequence shown here is derived from an EMBL/GenBank/DDBJ whole genome shotgun (WGS) entry which is preliminary data.</text>
</comment>
<gene>
    <name evidence="3" type="ORF">PSAG_04713</name>
</gene>
<dbReference type="GO" id="GO:0006304">
    <property type="term" value="P:DNA modification"/>
    <property type="evidence" value="ECO:0007669"/>
    <property type="project" value="InterPro"/>
</dbReference>
<reference evidence="4" key="1">
    <citation type="submission" date="2009-02" db="EMBL/GenBank/DDBJ databases">
        <title>The Genome Sequence of Shigella sp. D9.</title>
        <authorList>
            <consortium name="The Broad Institute Genome Sequencing Platform"/>
            <person name="Ward D."/>
            <person name="Young S.K."/>
            <person name="Kodira C.D."/>
            <person name="Zeng Q."/>
            <person name="Koehrsen M."/>
            <person name="Alvarado L."/>
            <person name="Berlin A."/>
            <person name="Borenstein D."/>
            <person name="Chen Z."/>
            <person name="Engels R."/>
            <person name="Freedman E."/>
            <person name="Gellesch M."/>
            <person name="Goldberg J."/>
            <person name="Griggs A."/>
            <person name="Gujja S."/>
            <person name="Heiman D."/>
            <person name="Hepburn T."/>
            <person name="Howarth C."/>
            <person name="Jen D."/>
            <person name="Larson L."/>
            <person name="Lewis B."/>
            <person name="Mehta T."/>
            <person name="Park D."/>
            <person name="Pearson M."/>
            <person name="Roberts A."/>
            <person name="Saif S."/>
            <person name="Shea T."/>
            <person name="Shenoy N."/>
            <person name="Sisk P."/>
            <person name="Stolte C."/>
            <person name="Sykes S."/>
            <person name="Walk T."/>
            <person name="White J."/>
            <person name="Yandava C."/>
            <person name="Allen-Vercoe E."/>
            <person name="Strauss J."/>
            <person name="Sibley C."/>
            <person name="White A."/>
            <person name="Ambrose C."/>
            <person name="Lander E."/>
            <person name="Nusbaum C."/>
            <person name="Galagan J."/>
            <person name="Birren B."/>
        </authorList>
    </citation>
    <scope>NUCLEOTIDE SEQUENCE [LARGE SCALE GENOMIC DNA]</scope>
    <source>
        <strain evidence="4">D11</strain>
    </source>
</reference>
<dbReference type="GO" id="GO:0005829">
    <property type="term" value="C:cytosol"/>
    <property type="evidence" value="ECO:0007669"/>
    <property type="project" value="TreeGrafter"/>
</dbReference>
<evidence type="ECO:0000313" key="3">
    <source>
        <dbReference type="EMBL" id="KMV75913.1"/>
    </source>
</evidence>
<dbReference type="PANTHER" id="PTHR47396:SF1">
    <property type="entry name" value="ATP-DEPENDENT HELICASE IRC3-RELATED"/>
    <property type="match status" value="1"/>
</dbReference>
<keyword evidence="1" id="KW-0175">Coiled coil</keyword>
<feature type="coiled-coil region" evidence="1">
    <location>
        <begin position="413"/>
        <end position="455"/>
    </location>
</feature>
<dbReference type="GO" id="GO:0003677">
    <property type="term" value="F:DNA binding"/>
    <property type="evidence" value="ECO:0007669"/>
    <property type="project" value="InterPro"/>
</dbReference>
<dbReference type="InterPro" id="IPR001650">
    <property type="entry name" value="Helicase_C-like"/>
</dbReference>
<accession>A0A0K9CN56</accession>
<name>A0A0K9CN56_9FUSO</name>
<dbReference type="Pfam" id="PF08463">
    <property type="entry name" value="EcoEI_R_C"/>
    <property type="match status" value="1"/>
</dbReference>
<dbReference type="CDD" id="cd18799">
    <property type="entry name" value="SF2_C_EcoAI-like"/>
    <property type="match status" value="1"/>
</dbReference>
<dbReference type="InterPro" id="IPR013670">
    <property type="entry name" value="EcoEI_R_C_dom"/>
</dbReference>
<evidence type="ECO:0000259" key="2">
    <source>
        <dbReference type="PROSITE" id="PS51194"/>
    </source>
</evidence>
<protein>
    <recommendedName>
        <fullName evidence="2">Helicase C-terminal domain-containing protein</fullName>
    </recommendedName>
</protein>
<reference evidence="3 4" key="2">
    <citation type="submission" date="2013-10" db="EMBL/GenBank/DDBJ databases">
        <title>The Genome Sequence of Fusobacterium nucleatum subsp. animalis D11.</title>
        <authorList>
            <consortium name="The Broad Institute Genomics Platform"/>
            <person name="Earl A."/>
            <person name="Ward D."/>
            <person name="Feldgarden M."/>
            <person name="Gevers D."/>
            <person name="Kostic A."/>
            <person name="Garrett W."/>
            <person name="Young S.K."/>
            <person name="Zeng Q."/>
            <person name="Gargeya S."/>
            <person name="Fitzgerald M."/>
            <person name="Abouelleil A."/>
            <person name="Alvarado L."/>
            <person name="Berlin A.M."/>
            <person name="Chapman S.B."/>
            <person name="Gainer-Dewar J."/>
            <person name="Goldberg J."/>
            <person name="Gnerre S."/>
            <person name="Griggs A."/>
            <person name="Gujja S."/>
            <person name="Hansen M."/>
            <person name="Howarth C."/>
            <person name="Imamovic A."/>
            <person name="Ireland A."/>
            <person name="Larimer J."/>
            <person name="McCowan C."/>
            <person name="Murphy C."/>
            <person name="Pearson M."/>
            <person name="Poon T.W."/>
            <person name="Priest M."/>
            <person name="Roberts A."/>
            <person name="Saif S."/>
            <person name="Shea T."/>
            <person name="Sykes S."/>
            <person name="Wortman J."/>
            <person name="Nusbaum C."/>
            <person name="Birren B."/>
        </authorList>
    </citation>
    <scope>NUCLEOTIDE SEQUENCE [LARGE SCALE GENOMIC DNA]</scope>
    <source>
        <strain evidence="3 4">D11</strain>
    </source>
</reference>
<dbReference type="Proteomes" id="UP000004650">
    <property type="component" value="Unassembled WGS sequence"/>
</dbReference>
<dbReference type="PANTHER" id="PTHR47396">
    <property type="entry name" value="TYPE I RESTRICTION ENZYME ECOKI R PROTEIN"/>
    <property type="match status" value="1"/>
</dbReference>
<evidence type="ECO:0000313" key="4">
    <source>
        <dbReference type="Proteomes" id="UP000004650"/>
    </source>
</evidence>
<proteinExistence type="predicted"/>
<dbReference type="GO" id="GO:0003824">
    <property type="term" value="F:catalytic activity"/>
    <property type="evidence" value="ECO:0007669"/>
    <property type="project" value="InterPro"/>
</dbReference>
<sequence>MPEEISGDSLNSWFFNDDTTSKVLTTLMEEGYKIESGDKLGKTIIFAKNDRHADHIVEIFNRLYKNLGGEFCQKITTKVEKVQALIERFVNPNSFPQIAVSVDMLDTGIDIPEILNLVFYKKVKSKAKFWQMIGRGTRKCPNIYGIGKDKKDFLILDFCRNFSYFEMKDSFEEDNTKLTKTLSSKIFENKIRMIYKLQNLEYQMDENYKKLWENLINEVYNLIASLNEENISVKTRISYVKKYKNIDILKNLEEKDVDEIIKNLSSLPFSVEEKTEMEKKFENLVLKTQLKLFDNKKTENEKTEILDISKELSKKGTIKEIKKNAEYIMKIVKDENYLNNIDILELENLKDIIEPLTIFLDSNAKHLNYIVGDLEDKIISIKEKNIHTFGSVYLNSKEKFQKYLDNNKNLLSIKKLRNNIELNAEDLKELKQLLYSNEEIDLENLKTENNSEIEKISSVYGKNESFGIFIRSLVGLDREAINKEFSEFLNTEKFNSNQIELINLIIENIVKYGAYSKNEIRKLSNNILGTSISNIFTDNNDLQKIVDIIDKINSNAPKLL</sequence>
<evidence type="ECO:0000256" key="1">
    <source>
        <dbReference type="SAM" id="Coils"/>
    </source>
</evidence>
<dbReference type="Pfam" id="PF00271">
    <property type="entry name" value="Helicase_C"/>
    <property type="match status" value="1"/>
</dbReference>
<organism evidence="3 4">
    <name type="scientific">Fusobacterium animalis D11</name>
    <dbReference type="NCBI Taxonomy" id="556264"/>
    <lineage>
        <taxon>Bacteria</taxon>
        <taxon>Fusobacteriati</taxon>
        <taxon>Fusobacteriota</taxon>
        <taxon>Fusobacteriia</taxon>
        <taxon>Fusobacteriales</taxon>
        <taxon>Fusobacteriaceae</taxon>
        <taxon>Fusobacterium</taxon>
    </lineage>
</organism>
<dbReference type="SUPFAM" id="SSF52540">
    <property type="entry name" value="P-loop containing nucleoside triphosphate hydrolases"/>
    <property type="match status" value="1"/>
</dbReference>
<dbReference type="InterPro" id="IPR027417">
    <property type="entry name" value="P-loop_NTPase"/>
</dbReference>
<dbReference type="Gene3D" id="3.40.50.300">
    <property type="entry name" value="P-loop containing nucleotide triphosphate hydrolases"/>
    <property type="match status" value="1"/>
</dbReference>